<dbReference type="GO" id="GO:0006633">
    <property type="term" value="P:fatty acid biosynthetic process"/>
    <property type="evidence" value="ECO:0007669"/>
    <property type="project" value="UniProtKB-UniRule"/>
</dbReference>
<comment type="catalytic activity">
    <reaction evidence="8">
        <text>apo-[ACP] + CoA = holo-[ACP] + adenosine 3',5'-bisphosphate + H(+)</text>
        <dbReference type="Rhea" id="RHEA:12068"/>
        <dbReference type="Rhea" id="RHEA-COMP:9685"/>
        <dbReference type="Rhea" id="RHEA-COMP:9690"/>
        <dbReference type="ChEBI" id="CHEBI:15378"/>
        <dbReference type="ChEBI" id="CHEBI:29999"/>
        <dbReference type="ChEBI" id="CHEBI:57287"/>
        <dbReference type="ChEBI" id="CHEBI:58343"/>
        <dbReference type="ChEBI" id="CHEBI:64479"/>
        <dbReference type="EC" id="2.7.8.7"/>
    </reaction>
</comment>
<evidence type="ECO:0000256" key="8">
    <source>
        <dbReference type="HAMAP-Rule" id="MF_00101"/>
    </source>
</evidence>
<dbReference type="Proteomes" id="UP000234384">
    <property type="component" value="Unassembled WGS sequence"/>
</dbReference>
<evidence type="ECO:0000313" key="10">
    <source>
        <dbReference type="EMBL" id="PKY90641.1"/>
    </source>
</evidence>
<comment type="cofactor">
    <cofactor evidence="8">
        <name>Mg(2+)</name>
        <dbReference type="ChEBI" id="CHEBI:18420"/>
    </cofactor>
</comment>
<feature type="binding site" evidence="8">
    <location>
        <position position="57"/>
    </location>
    <ligand>
        <name>Mg(2+)</name>
        <dbReference type="ChEBI" id="CHEBI:18420"/>
    </ligand>
</feature>
<keyword evidence="7 8" id="KW-0275">Fatty acid biosynthesis</keyword>
<dbReference type="OrthoDB" id="517356at2"/>
<evidence type="ECO:0000256" key="6">
    <source>
        <dbReference type="ARBA" id="ARBA00023098"/>
    </source>
</evidence>
<protein>
    <recommendedName>
        <fullName evidence="8">Holo-[acyl-carrier-protein] synthase</fullName>
        <shortName evidence="8">Holo-ACP synthase</shortName>
        <ecNumber evidence="8">2.7.8.7</ecNumber>
    </recommendedName>
    <alternativeName>
        <fullName evidence="8">4'-phosphopantetheinyl transferase AcpS</fullName>
    </alternativeName>
</protein>
<feature type="domain" description="4'-phosphopantetheinyl transferase" evidence="9">
    <location>
        <begin position="3"/>
        <end position="112"/>
    </location>
</feature>
<proteinExistence type="inferred from homology"/>
<comment type="caution">
    <text evidence="10">The sequence shown here is derived from an EMBL/GenBank/DDBJ whole genome shotgun (WGS) entry which is preliminary data.</text>
</comment>
<comment type="similarity">
    <text evidence="8">Belongs to the P-Pant transferase superfamily. AcpS family.</text>
</comment>
<feature type="binding site" evidence="8">
    <location>
        <position position="6"/>
    </location>
    <ligand>
        <name>Mg(2+)</name>
        <dbReference type="ChEBI" id="CHEBI:18420"/>
    </ligand>
</feature>
<evidence type="ECO:0000256" key="2">
    <source>
        <dbReference type="ARBA" id="ARBA00022679"/>
    </source>
</evidence>
<keyword evidence="3 8" id="KW-0479">Metal-binding</keyword>
<evidence type="ECO:0000256" key="3">
    <source>
        <dbReference type="ARBA" id="ARBA00022723"/>
    </source>
</evidence>
<keyword evidence="8" id="KW-0963">Cytoplasm</keyword>
<dbReference type="GO" id="GO:0008897">
    <property type="term" value="F:holo-[acyl-carrier-protein] synthase activity"/>
    <property type="evidence" value="ECO:0007669"/>
    <property type="project" value="UniProtKB-UniRule"/>
</dbReference>
<evidence type="ECO:0000256" key="7">
    <source>
        <dbReference type="ARBA" id="ARBA00023160"/>
    </source>
</evidence>
<dbReference type="NCBIfam" id="TIGR00516">
    <property type="entry name" value="acpS"/>
    <property type="match status" value="1"/>
</dbReference>
<dbReference type="HAMAP" id="MF_00101">
    <property type="entry name" value="AcpS"/>
    <property type="match status" value="1"/>
</dbReference>
<dbReference type="AlphaFoldDB" id="A0A2I1K4S1"/>
<keyword evidence="1 8" id="KW-0444">Lipid biosynthesis</keyword>
<dbReference type="EC" id="2.7.8.7" evidence="8"/>
<comment type="function">
    <text evidence="8">Transfers the 4'-phosphopantetheine moiety from coenzyme A to a Ser of acyl-carrier-protein.</text>
</comment>
<dbReference type="SUPFAM" id="SSF56214">
    <property type="entry name" value="4'-phosphopantetheinyl transferase"/>
    <property type="match status" value="1"/>
</dbReference>
<keyword evidence="4 8" id="KW-0276">Fatty acid metabolism</keyword>
<dbReference type="GO" id="GO:0000287">
    <property type="term" value="F:magnesium ion binding"/>
    <property type="evidence" value="ECO:0007669"/>
    <property type="project" value="UniProtKB-UniRule"/>
</dbReference>
<dbReference type="Pfam" id="PF01648">
    <property type="entry name" value="ACPS"/>
    <property type="match status" value="1"/>
</dbReference>
<dbReference type="InterPro" id="IPR002582">
    <property type="entry name" value="ACPS"/>
</dbReference>
<dbReference type="EMBL" id="PKHE01000001">
    <property type="protein sequence ID" value="PKY90641.1"/>
    <property type="molecule type" value="Genomic_DNA"/>
</dbReference>
<accession>A0A2I1K4S1</accession>
<dbReference type="InterPro" id="IPR004568">
    <property type="entry name" value="Ppantetheine-prot_Trfase_dom"/>
</dbReference>
<evidence type="ECO:0000256" key="4">
    <source>
        <dbReference type="ARBA" id="ARBA00022832"/>
    </source>
</evidence>
<sequence>MRLGTDIIEIDRIQHVLAKHPQFVERILSVEEQTQFFSYQHPGRRLAYLAGRFAAKEAFIKALASAEAKRIPFHRLSVINTADGEPRMIAGPVLYPEVVVSISHSRDYAMATVIIEE</sequence>
<name>A0A2I1K4S1_9LACT</name>
<evidence type="ECO:0000259" key="9">
    <source>
        <dbReference type="Pfam" id="PF01648"/>
    </source>
</evidence>
<evidence type="ECO:0000256" key="5">
    <source>
        <dbReference type="ARBA" id="ARBA00022842"/>
    </source>
</evidence>
<dbReference type="RefSeq" id="WP_101953621.1">
    <property type="nucleotide sequence ID" value="NZ_PKHE01000001.1"/>
</dbReference>
<keyword evidence="2 8" id="KW-0808">Transferase</keyword>
<dbReference type="InterPro" id="IPR008278">
    <property type="entry name" value="4-PPantetheinyl_Trfase_dom"/>
</dbReference>
<comment type="subcellular location">
    <subcellularLocation>
        <location evidence="8">Cytoplasm</location>
    </subcellularLocation>
</comment>
<organism evidence="10 11">
    <name type="scientific">Falseniella ignava</name>
    <dbReference type="NCBI Taxonomy" id="137730"/>
    <lineage>
        <taxon>Bacteria</taxon>
        <taxon>Bacillati</taxon>
        <taxon>Bacillota</taxon>
        <taxon>Bacilli</taxon>
        <taxon>Lactobacillales</taxon>
        <taxon>Aerococcaceae</taxon>
        <taxon>Falseniella</taxon>
    </lineage>
</organism>
<dbReference type="GO" id="GO:0005737">
    <property type="term" value="C:cytoplasm"/>
    <property type="evidence" value="ECO:0007669"/>
    <property type="project" value="UniProtKB-SubCell"/>
</dbReference>
<keyword evidence="6 8" id="KW-0443">Lipid metabolism</keyword>
<keyword evidence="5 8" id="KW-0460">Magnesium</keyword>
<dbReference type="NCBIfam" id="TIGR00556">
    <property type="entry name" value="pantethn_trn"/>
    <property type="match status" value="1"/>
</dbReference>
<evidence type="ECO:0000313" key="11">
    <source>
        <dbReference type="Proteomes" id="UP000234384"/>
    </source>
</evidence>
<dbReference type="InterPro" id="IPR037143">
    <property type="entry name" value="4-PPantetheinyl_Trfase_dom_sf"/>
</dbReference>
<dbReference type="Gene3D" id="3.90.470.20">
    <property type="entry name" value="4'-phosphopantetheinyl transferase domain"/>
    <property type="match status" value="1"/>
</dbReference>
<evidence type="ECO:0000256" key="1">
    <source>
        <dbReference type="ARBA" id="ARBA00022516"/>
    </source>
</evidence>
<gene>
    <name evidence="8 10" type="primary">acpS</name>
    <name evidence="10" type="ORF">CYJ57_00255</name>
</gene>
<reference evidence="10 11" key="1">
    <citation type="submission" date="2017-12" db="EMBL/GenBank/DDBJ databases">
        <title>Phylogenetic diversity of female urinary microbiome.</title>
        <authorList>
            <person name="Thomas-White K."/>
            <person name="Wolfe A.J."/>
        </authorList>
    </citation>
    <scope>NUCLEOTIDE SEQUENCE [LARGE SCALE GENOMIC DNA]</scope>
    <source>
        <strain evidence="10 11">UMB0898</strain>
    </source>
</reference>